<dbReference type="InterPro" id="IPR032805">
    <property type="entry name" value="Wax_synthase_dom"/>
</dbReference>
<evidence type="ECO:0000313" key="6">
    <source>
        <dbReference type="EMBL" id="PMD54063.1"/>
    </source>
</evidence>
<evidence type="ECO:0000256" key="4">
    <source>
        <dbReference type="ARBA" id="ARBA00023136"/>
    </source>
</evidence>
<evidence type="ECO:0000256" key="2">
    <source>
        <dbReference type="ARBA" id="ARBA00022692"/>
    </source>
</evidence>
<accession>A0A2J6STP2</accession>
<evidence type="ECO:0000256" key="1">
    <source>
        <dbReference type="ARBA" id="ARBA00004141"/>
    </source>
</evidence>
<keyword evidence="2" id="KW-0812">Transmembrane</keyword>
<evidence type="ECO:0000256" key="3">
    <source>
        <dbReference type="ARBA" id="ARBA00022989"/>
    </source>
</evidence>
<reference evidence="6 7" key="1">
    <citation type="submission" date="2016-04" db="EMBL/GenBank/DDBJ databases">
        <title>A degradative enzymes factory behind the ericoid mycorrhizal symbiosis.</title>
        <authorList>
            <consortium name="DOE Joint Genome Institute"/>
            <person name="Martino E."/>
            <person name="Morin E."/>
            <person name="Grelet G."/>
            <person name="Kuo A."/>
            <person name="Kohler A."/>
            <person name="Daghino S."/>
            <person name="Barry K."/>
            <person name="Choi C."/>
            <person name="Cichocki N."/>
            <person name="Clum A."/>
            <person name="Copeland A."/>
            <person name="Hainaut M."/>
            <person name="Haridas S."/>
            <person name="Labutti K."/>
            <person name="Lindquist E."/>
            <person name="Lipzen A."/>
            <person name="Khouja H.-R."/>
            <person name="Murat C."/>
            <person name="Ohm R."/>
            <person name="Olson A."/>
            <person name="Spatafora J."/>
            <person name="Veneault-Fourrey C."/>
            <person name="Henrissat B."/>
            <person name="Grigoriev I."/>
            <person name="Martin F."/>
            <person name="Perotto S."/>
        </authorList>
    </citation>
    <scope>NUCLEOTIDE SEQUENCE [LARGE SCALE GENOMIC DNA]</scope>
    <source>
        <strain evidence="6 7">E</strain>
    </source>
</reference>
<dbReference type="Pfam" id="PF13813">
    <property type="entry name" value="MBOAT_2"/>
    <property type="match status" value="1"/>
</dbReference>
<evidence type="ECO:0000259" key="5">
    <source>
        <dbReference type="Pfam" id="PF13813"/>
    </source>
</evidence>
<dbReference type="GO" id="GO:0016020">
    <property type="term" value="C:membrane"/>
    <property type="evidence" value="ECO:0007669"/>
    <property type="project" value="UniProtKB-SubCell"/>
</dbReference>
<dbReference type="RefSeq" id="XP_024730967.1">
    <property type="nucleotide sequence ID" value="XM_024870492.1"/>
</dbReference>
<gene>
    <name evidence="6" type="ORF">K444DRAFT_135005</name>
</gene>
<sequence length="216" mass="25075">MEGQGLTWKEVHPGGTRKRFWWVFKLQLSVRYIGRDVGEGKIEPEGGIKSSKSGHQVVWWAKGIVFVGTRLRVRELTNNYRHFDPYFQIEVDTRWSVFREWRELFSWSIFLVSSLRDNFGFSSYRQYTDVAVPRDIMAMIAVTLGRFGILDDFWEGVESWPSLMGSPLAALECGLRGFWGESWHQSNRNVRPLSKLDIEPLLMNADFDESRESTGA</sequence>
<feature type="domain" description="Wax synthase" evidence="5">
    <location>
        <begin position="160"/>
        <end position="189"/>
    </location>
</feature>
<dbReference type="EMBL" id="KZ613866">
    <property type="protein sequence ID" value="PMD54063.1"/>
    <property type="molecule type" value="Genomic_DNA"/>
</dbReference>
<keyword evidence="4" id="KW-0472">Membrane</keyword>
<dbReference type="GeneID" id="36578574"/>
<keyword evidence="7" id="KW-1185">Reference proteome</keyword>
<dbReference type="OrthoDB" id="1077582at2759"/>
<comment type="subcellular location">
    <subcellularLocation>
        <location evidence="1">Membrane</location>
        <topology evidence="1">Multi-pass membrane protein</topology>
    </subcellularLocation>
</comment>
<dbReference type="InParanoid" id="A0A2J6STP2"/>
<name>A0A2J6STP2_9HELO</name>
<keyword evidence="3" id="KW-1133">Transmembrane helix</keyword>
<protein>
    <recommendedName>
        <fullName evidence="5">Wax synthase domain-containing protein</fullName>
    </recommendedName>
</protein>
<dbReference type="AlphaFoldDB" id="A0A2J6STP2"/>
<organism evidence="6 7">
    <name type="scientific">Hyaloscypha bicolor E</name>
    <dbReference type="NCBI Taxonomy" id="1095630"/>
    <lineage>
        <taxon>Eukaryota</taxon>
        <taxon>Fungi</taxon>
        <taxon>Dikarya</taxon>
        <taxon>Ascomycota</taxon>
        <taxon>Pezizomycotina</taxon>
        <taxon>Leotiomycetes</taxon>
        <taxon>Helotiales</taxon>
        <taxon>Hyaloscyphaceae</taxon>
        <taxon>Hyaloscypha</taxon>
        <taxon>Hyaloscypha bicolor</taxon>
    </lineage>
</organism>
<proteinExistence type="predicted"/>
<dbReference type="Proteomes" id="UP000235371">
    <property type="component" value="Unassembled WGS sequence"/>
</dbReference>
<evidence type="ECO:0000313" key="7">
    <source>
        <dbReference type="Proteomes" id="UP000235371"/>
    </source>
</evidence>